<name>A0A9N9WKD5_9DIPT</name>
<dbReference type="Pfam" id="PF02221">
    <property type="entry name" value="E1_DerP2_DerF2"/>
    <property type="match status" value="1"/>
</dbReference>
<evidence type="ECO:0000313" key="3">
    <source>
        <dbReference type="EMBL" id="CAG9798876.1"/>
    </source>
</evidence>
<evidence type="ECO:0000313" key="4">
    <source>
        <dbReference type="Proteomes" id="UP001153620"/>
    </source>
</evidence>
<keyword evidence="4" id="KW-1185">Reference proteome</keyword>
<organism evidence="3 4">
    <name type="scientific">Chironomus riparius</name>
    <dbReference type="NCBI Taxonomy" id="315576"/>
    <lineage>
        <taxon>Eukaryota</taxon>
        <taxon>Metazoa</taxon>
        <taxon>Ecdysozoa</taxon>
        <taxon>Arthropoda</taxon>
        <taxon>Hexapoda</taxon>
        <taxon>Insecta</taxon>
        <taxon>Pterygota</taxon>
        <taxon>Neoptera</taxon>
        <taxon>Endopterygota</taxon>
        <taxon>Diptera</taxon>
        <taxon>Nematocera</taxon>
        <taxon>Chironomoidea</taxon>
        <taxon>Chironomidae</taxon>
        <taxon>Chironominae</taxon>
        <taxon>Chironomus</taxon>
    </lineage>
</organism>
<proteinExistence type="predicted"/>
<dbReference type="Gene3D" id="2.60.40.770">
    <property type="match status" value="1"/>
</dbReference>
<dbReference type="InterPro" id="IPR003172">
    <property type="entry name" value="ML_dom"/>
</dbReference>
<evidence type="ECO:0000259" key="2">
    <source>
        <dbReference type="SMART" id="SM00737"/>
    </source>
</evidence>
<feature type="signal peptide" evidence="1">
    <location>
        <begin position="1"/>
        <end position="16"/>
    </location>
</feature>
<keyword evidence="1" id="KW-0732">Signal</keyword>
<dbReference type="EMBL" id="OU895877">
    <property type="protein sequence ID" value="CAG9798876.1"/>
    <property type="molecule type" value="Genomic_DNA"/>
</dbReference>
<dbReference type="Proteomes" id="UP001153620">
    <property type="component" value="Chromosome 1"/>
</dbReference>
<gene>
    <name evidence="3" type="ORF">CHIRRI_LOCUS1852</name>
</gene>
<accession>A0A9N9WKD5</accession>
<dbReference type="SMART" id="SM00737">
    <property type="entry name" value="ML"/>
    <property type="match status" value="1"/>
</dbReference>
<feature type="domain" description="MD-2-related lipid-recognition" evidence="2">
    <location>
        <begin position="20"/>
        <end position="151"/>
    </location>
</feature>
<protein>
    <recommendedName>
        <fullName evidence="2">MD-2-related lipid-recognition domain-containing protein</fullName>
    </recommendedName>
</protein>
<dbReference type="SUPFAM" id="SSF81296">
    <property type="entry name" value="E set domains"/>
    <property type="match status" value="1"/>
</dbReference>
<reference evidence="3" key="1">
    <citation type="submission" date="2022-01" db="EMBL/GenBank/DDBJ databases">
        <authorList>
            <person name="King R."/>
        </authorList>
    </citation>
    <scope>NUCLEOTIDE SEQUENCE</scope>
</reference>
<feature type="chain" id="PRO_5040418187" description="MD-2-related lipid-recognition domain-containing protein" evidence="1">
    <location>
        <begin position="17"/>
        <end position="154"/>
    </location>
</feature>
<reference evidence="3" key="2">
    <citation type="submission" date="2022-10" db="EMBL/GenBank/DDBJ databases">
        <authorList>
            <consortium name="ENA_rothamsted_submissions"/>
            <consortium name="culmorum"/>
            <person name="King R."/>
        </authorList>
    </citation>
    <scope>NUCLEOTIDE SEQUENCE</scope>
</reference>
<evidence type="ECO:0000256" key="1">
    <source>
        <dbReference type="SAM" id="SignalP"/>
    </source>
</evidence>
<dbReference type="AlphaFoldDB" id="A0A9N9WKD5"/>
<dbReference type="InterPro" id="IPR014756">
    <property type="entry name" value="Ig_E-set"/>
</dbReference>
<dbReference type="OrthoDB" id="10404770at2759"/>
<sequence length="154" mass="17115">MKFIIFIIFLSSSCFADTFWSNCPGSNVPGPDYIVSPQCSGDRCQAVRGESVTAKIYATPRAIHNELITRVTAFIFGIGISLPMQPPFDNACNYIHYANDTQTSCPVYPNIQYVINVEMQISSLFPAFTNTRVQVEFWDGNQRAACGQIIADLI</sequence>